<feature type="domain" description="EamA" evidence="2">
    <location>
        <begin position="10"/>
        <end position="139"/>
    </location>
</feature>
<sequence>MNLAKQKRLAVACLLTTSLVWGLMWLPIRALQAGGVGNWTTSLCIYLVATSLGLALFWRTYREKFRFSLSLLPLLFAFGWCNFSYGWALTEGPVVRVLLFFYLSPLWTALFARVLLGERLTRTGYGVVALSLAGALAILWRPGVFAGEMPLSHLYEWLALSGGMAFSLGNVLSRRSTHLPLPVKSATIWLGVAIFAAGALSLKGELGSVLEVPPLGWAVIGALGVTLLCTSVLSQHGVSLLPASQVTALMLSELVFAAASAWLMAGEPVRGNEWLGGALIIVASLFSGRMSRPARQEAAPRTTAQ</sequence>
<dbReference type="OrthoDB" id="5295396at2"/>
<keyword evidence="1" id="KW-0472">Membrane</keyword>
<feature type="transmembrane region" description="Helical" evidence="1">
    <location>
        <begin position="271"/>
        <end position="288"/>
    </location>
</feature>
<feature type="transmembrane region" description="Helical" evidence="1">
    <location>
        <begin position="40"/>
        <end position="58"/>
    </location>
</feature>
<name>A0A4T0UK97_9NEIS</name>
<feature type="transmembrane region" description="Helical" evidence="1">
    <location>
        <begin position="214"/>
        <end position="234"/>
    </location>
</feature>
<dbReference type="RefSeq" id="WP_136555264.1">
    <property type="nucleotide sequence ID" value="NZ_STGJ01000019.1"/>
</dbReference>
<organism evidence="3 4">
    <name type="scientific">Crenobacter intestini</name>
    <dbReference type="NCBI Taxonomy" id="2563443"/>
    <lineage>
        <taxon>Bacteria</taxon>
        <taxon>Pseudomonadati</taxon>
        <taxon>Pseudomonadota</taxon>
        <taxon>Betaproteobacteria</taxon>
        <taxon>Neisseriales</taxon>
        <taxon>Neisseriaceae</taxon>
        <taxon>Crenobacter</taxon>
    </lineage>
</organism>
<evidence type="ECO:0000313" key="3">
    <source>
        <dbReference type="EMBL" id="TIC79040.1"/>
    </source>
</evidence>
<protein>
    <submittedName>
        <fullName evidence="3">DMT family transporter</fullName>
    </submittedName>
</protein>
<evidence type="ECO:0000259" key="2">
    <source>
        <dbReference type="Pfam" id="PF00892"/>
    </source>
</evidence>
<dbReference type="SUPFAM" id="SSF103481">
    <property type="entry name" value="Multidrug resistance efflux transporter EmrE"/>
    <property type="match status" value="2"/>
</dbReference>
<feature type="transmembrane region" description="Helical" evidence="1">
    <location>
        <begin position="123"/>
        <end position="142"/>
    </location>
</feature>
<keyword evidence="4" id="KW-1185">Reference proteome</keyword>
<dbReference type="GO" id="GO:0016020">
    <property type="term" value="C:membrane"/>
    <property type="evidence" value="ECO:0007669"/>
    <property type="project" value="InterPro"/>
</dbReference>
<accession>A0A4T0UK97</accession>
<dbReference type="EMBL" id="STGJ01000019">
    <property type="protein sequence ID" value="TIC79040.1"/>
    <property type="molecule type" value="Genomic_DNA"/>
</dbReference>
<feature type="transmembrane region" description="Helical" evidence="1">
    <location>
        <begin position="185"/>
        <end position="202"/>
    </location>
</feature>
<proteinExistence type="predicted"/>
<feature type="transmembrane region" description="Helical" evidence="1">
    <location>
        <begin position="154"/>
        <end position="173"/>
    </location>
</feature>
<comment type="caution">
    <text evidence="3">The sequence shown here is derived from an EMBL/GenBank/DDBJ whole genome shotgun (WGS) entry which is preliminary data.</text>
</comment>
<gene>
    <name evidence="3" type="ORF">E5K04_14150</name>
</gene>
<feature type="transmembrane region" description="Helical" evidence="1">
    <location>
        <begin position="246"/>
        <end position="265"/>
    </location>
</feature>
<keyword evidence="1" id="KW-1133">Transmembrane helix</keyword>
<dbReference type="InterPro" id="IPR037185">
    <property type="entry name" value="EmrE-like"/>
</dbReference>
<evidence type="ECO:0000256" key="1">
    <source>
        <dbReference type="SAM" id="Phobius"/>
    </source>
</evidence>
<feature type="transmembrane region" description="Helical" evidence="1">
    <location>
        <begin position="94"/>
        <end position="116"/>
    </location>
</feature>
<keyword evidence="1" id="KW-0812">Transmembrane</keyword>
<feature type="domain" description="EamA" evidence="2">
    <location>
        <begin position="156"/>
        <end position="286"/>
    </location>
</feature>
<evidence type="ECO:0000313" key="4">
    <source>
        <dbReference type="Proteomes" id="UP000308891"/>
    </source>
</evidence>
<dbReference type="Proteomes" id="UP000308891">
    <property type="component" value="Unassembled WGS sequence"/>
</dbReference>
<reference evidence="3 4" key="1">
    <citation type="submission" date="2019-04" db="EMBL/GenBank/DDBJ databases">
        <title>Crenobacter sp. nov.</title>
        <authorList>
            <person name="Shi S."/>
        </authorList>
    </citation>
    <scope>NUCLEOTIDE SEQUENCE [LARGE SCALE GENOMIC DNA]</scope>
    <source>
        <strain evidence="3 4">GY 70310</strain>
    </source>
</reference>
<feature type="transmembrane region" description="Helical" evidence="1">
    <location>
        <begin position="70"/>
        <end position="88"/>
    </location>
</feature>
<dbReference type="InterPro" id="IPR000620">
    <property type="entry name" value="EamA_dom"/>
</dbReference>
<dbReference type="Pfam" id="PF00892">
    <property type="entry name" value="EamA"/>
    <property type="match status" value="2"/>
</dbReference>
<dbReference type="PANTHER" id="PTHR22911">
    <property type="entry name" value="ACYL-MALONYL CONDENSING ENZYME-RELATED"/>
    <property type="match status" value="1"/>
</dbReference>
<dbReference type="AlphaFoldDB" id="A0A4T0UK97"/>